<gene>
    <name evidence="1" type="ORF">Enr10x_41190</name>
</gene>
<organism evidence="1 2">
    <name type="scientific">Gimesia panareensis</name>
    <dbReference type="NCBI Taxonomy" id="2527978"/>
    <lineage>
        <taxon>Bacteria</taxon>
        <taxon>Pseudomonadati</taxon>
        <taxon>Planctomycetota</taxon>
        <taxon>Planctomycetia</taxon>
        <taxon>Planctomycetales</taxon>
        <taxon>Planctomycetaceae</taxon>
        <taxon>Gimesia</taxon>
    </lineage>
</organism>
<dbReference type="EMBL" id="CP037421">
    <property type="protein sequence ID" value="QDT28773.1"/>
    <property type="molecule type" value="Genomic_DNA"/>
</dbReference>
<keyword evidence="2" id="KW-1185">Reference proteome</keyword>
<evidence type="ECO:0000313" key="1">
    <source>
        <dbReference type="EMBL" id="QDT28773.1"/>
    </source>
</evidence>
<dbReference type="AlphaFoldDB" id="A0A517QAW9"/>
<reference evidence="1 2" key="1">
    <citation type="submission" date="2019-03" db="EMBL/GenBank/DDBJ databases">
        <title>Deep-cultivation of Planctomycetes and their phenomic and genomic characterization uncovers novel biology.</title>
        <authorList>
            <person name="Wiegand S."/>
            <person name="Jogler M."/>
            <person name="Boedeker C."/>
            <person name="Pinto D."/>
            <person name="Vollmers J."/>
            <person name="Rivas-Marin E."/>
            <person name="Kohn T."/>
            <person name="Peeters S.H."/>
            <person name="Heuer A."/>
            <person name="Rast P."/>
            <person name="Oberbeckmann S."/>
            <person name="Bunk B."/>
            <person name="Jeske O."/>
            <person name="Meyerdierks A."/>
            <person name="Storesund J.E."/>
            <person name="Kallscheuer N."/>
            <person name="Luecker S."/>
            <person name="Lage O.M."/>
            <person name="Pohl T."/>
            <person name="Merkel B.J."/>
            <person name="Hornburger P."/>
            <person name="Mueller R.-W."/>
            <person name="Bruemmer F."/>
            <person name="Labrenz M."/>
            <person name="Spormann A.M."/>
            <person name="Op den Camp H."/>
            <person name="Overmann J."/>
            <person name="Amann R."/>
            <person name="Jetten M.S.M."/>
            <person name="Mascher T."/>
            <person name="Medema M.H."/>
            <person name="Devos D.P."/>
            <person name="Kaster A.-K."/>
            <person name="Ovreas L."/>
            <person name="Rohde M."/>
            <person name="Galperin M.Y."/>
            <person name="Jogler C."/>
        </authorList>
    </citation>
    <scope>NUCLEOTIDE SEQUENCE [LARGE SCALE GENOMIC DNA]</scope>
    <source>
        <strain evidence="1 2">Enr10</strain>
    </source>
</reference>
<evidence type="ECO:0000313" key="2">
    <source>
        <dbReference type="Proteomes" id="UP000315647"/>
    </source>
</evidence>
<accession>A0A517QAW9</accession>
<name>A0A517QAW9_9PLAN</name>
<dbReference type="Proteomes" id="UP000315647">
    <property type="component" value="Chromosome"/>
</dbReference>
<protein>
    <submittedName>
        <fullName evidence="1">Uncharacterized protein</fullName>
    </submittedName>
</protein>
<sequence>MDLDPDYGRQEAELEGWPQLSGAEFVSCFYKKFKVVPAKPITRIEFTYV</sequence>
<proteinExistence type="predicted"/>